<dbReference type="InterPro" id="IPR048527">
    <property type="entry name" value="Sde182_C"/>
</dbReference>
<accession>K2QMC9</accession>
<dbReference type="Gene3D" id="3.90.245.10">
    <property type="entry name" value="Ribonucleoside hydrolase-like"/>
    <property type="match status" value="1"/>
</dbReference>
<dbReference type="Pfam" id="PF07632">
    <property type="entry name" value="Sde182_NH-like"/>
    <property type="match status" value="1"/>
</dbReference>
<dbReference type="EMBL" id="AHHD01000500">
    <property type="protein sequence ID" value="EKG11011.1"/>
    <property type="molecule type" value="Genomic_DNA"/>
</dbReference>
<evidence type="ECO:0000259" key="3">
    <source>
        <dbReference type="Pfam" id="PF21027"/>
    </source>
</evidence>
<protein>
    <recommendedName>
        <fullName evidence="6">Cellulose-binding protein</fullName>
    </recommendedName>
</protein>
<dbReference type="InterPro" id="IPR011483">
    <property type="entry name" value="Sde182_NH-like"/>
</dbReference>
<organism evidence="4 5">
    <name type="scientific">Macrophomina phaseolina (strain MS6)</name>
    <name type="common">Charcoal rot fungus</name>
    <dbReference type="NCBI Taxonomy" id="1126212"/>
    <lineage>
        <taxon>Eukaryota</taxon>
        <taxon>Fungi</taxon>
        <taxon>Dikarya</taxon>
        <taxon>Ascomycota</taxon>
        <taxon>Pezizomycotina</taxon>
        <taxon>Dothideomycetes</taxon>
        <taxon>Dothideomycetes incertae sedis</taxon>
        <taxon>Botryosphaeriales</taxon>
        <taxon>Botryosphaeriaceae</taxon>
        <taxon>Macrophomina</taxon>
    </lineage>
</organism>
<dbReference type="STRING" id="1126212.K2QMC9"/>
<sequence length="520" mass="57568">MNFVLLWLNTLSIFSITLLPAVADSTSRCKPWEIDTKPRVFVLTDICNEPDDAQSLVRLLAHADQYDIKGLVATTSYWLNYTTAPDEIEKIVRSYGKVLDNLQEHGHGQFPTEDYLLSVIRSGAQSYGLAAVDTLDAGDELSSGAKLLVDTIDSSTEPLFIQAWGGVNTLAQALRHVQLTRPNPQLRDFLEKIRVYAISDQDNAGIWVRHEFPQIRYIASIHAWNAYGMAAWTGISGEEFYGFDKGGPDSDLVSKDWVKTNIQVGPFGEAYPDIMFIMEGDSPALLFTMQNGLNAPEHPEWGGWGGRYAPVGHGGRHFADTADHVVGRNGQTYISNHATIWRWRKAYQNEFAARMQWTLYGSVDARTSHPPVLVINGSCGSRPLEVEVEAGSSVMLDATESYDPDSGKSTALNFSWWMYAEVTATQWQVRWEVPELVLHVVSGGSKVFVDIPVADKSCKGLAALHMANDAKAACQVYHVILEAVGPGSPQITRYRRVLLKVRLPADMGEPGRSALAHEEL</sequence>
<reference evidence="4 5" key="1">
    <citation type="journal article" date="2012" name="BMC Genomics">
        <title>Tools to kill: Genome of one of the most destructive plant pathogenic fungi Macrophomina phaseolina.</title>
        <authorList>
            <person name="Islam M.S."/>
            <person name="Haque M.S."/>
            <person name="Islam M.M."/>
            <person name="Emdad E.M."/>
            <person name="Halim A."/>
            <person name="Hossen Q.M.M."/>
            <person name="Hossain M.Z."/>
            <person name="Ahmed B."/>
            <person name="Rahim S."/>
            <person name="Rahman M.S."/>
            <person name="Alam M.M."/>
            <person name="Hou S."/>
            <person name="Wan X."/>
            <person name="Saito J.A."/>
            <person name="Alam M."/>
        </authorList>
    </citation>
    <scope>NUCLEOTIDE SEQUENCE [LARGE SCALE GENOMIC DNA]</scope>
    <source>
        <strain evidence="4 5">MS6</strain>
    </source>
</reference>
<dbReference type="InParanoid" id="K2QMC9"/>
<name>K2QMC9_MACPH</name>
<dbReference type="VEuPathDB" id="FungiDB:MPH_12014"/>
<dbReference type="Pfam" id="PF21027">
    <property type="entry name" value="Sde0182_C"/>
    <property type="match status" value="1"/>
</dbReference>
<dbReference type="GO" id="GO:0016799">
    <property type="term" value="F:hydrolase activity, hydrolyzing N-glycosyl compounds"/>
    <property type="evidence" value="ECO:0007669"/>
    <property type="project" value="InterPro"/>
</dbReference>
<dbReference type="InterPro" id="IPR036452">
    <property type="entry name" value="Ribo_hydro-like"/>
</dbReference>
<keyword evidence="1" id="KW-0732">Signal</keyword>
<dbReference type="HOGENOM" id="CLU_029266_0_0_1"/>
<feature type="signal peptide" evidence="1">
    <location>
        <begin position="1"/>
        <end position="23"/>
    </location>
</feature>
<evidence type="ECO:0000313" key="4">
    <source>
        <dbReference type="EMBL" id="EKG11011.1"/>
    </source>
</evidence>
<feature type="chain" id="PRO_5003866178" description="Cellulose-binding protein" evidence="1">
    <location>
        <begin position="24"/>
        <end position="520"/>
    </location>
</feature>
<evidence type="ECO:0000256" key="1">
    <source>
        <dbReference type="SAM" id="SignalP"/>
    </source>
</evidence>
<dbReference type="OrthoDB" id="3592035at2759"/>
<comment type="caution">
    <text evidence="4">The sequence shown here is derived from an EMBL/GenBank/DDBJ whole genome shotgun (WGS) entry which is preliminary data.</text>
</comment>
<dbReference type="Gene3D" id="2.60.40.10">
    <property type="entry name" value="Immunoglobulins"/>
    <property type="match status" value="1"/>
</dbReference>
<evidence type="ECO:0000313" key="5">
    <source>
        <dbReference type="Proteomes" id="UP000007129"/>
    </source>
</evidence>
<dbReference type="eggNOG" id="ENOG502QXBB">
    <property type="taxonomic scope" value="Eukaryota"/>
</dbReference>
<feature type="domain" description="Cellulose-binding Sde182 C-terminal" evidence="3">
    <location>
        <begin position="394"/>
        <end position="501"/>
    </location>
</feature>
<evidence type="ECO:0008006" key="6">
    <source>
        <dbReference type="Google" id="ProtNLM"/>
    </source>
</evidence>
<dbReference type="Proteomes" id="UP000007129">
    <property type="component" value="Unassembled WGS sequence"/>
</dbReference>
<dbReference type="InterPro" id="IPR013783">
    <property type="entry name" value="Ig-like_fold"/>
</dbReference>
<proteinExistence type="predicted"/>
<feature type="domain" description="Cellulose-binding Sde182 nucleoside hydrolase-like" evidence="2">
    <location>
        <begin position="39"/>
        <end position="308"/>
    </location>
</feature>
<gene>
    <name evidence="4" type="ORF">MPH_12014</name>
</gene>
<dbReference type="AlphaFoldDB" id="K2QMC9"/>
<evidence type="ECO:0000259" key="2">
    <source>
        <dbReference type="Pfam" id="PF07632"/>
    </source>
</evidence>